<evidence type="ECO:0000313" key="1">
    <source>
        <dbReference type="EMBL" id="KAH0452587.1"/>
    </source>
</evidence>
<protein>
    <submittedName>
        <fullName evidence="1">Uncharacterized protein</fullName>
    </submittedName>
</protein>
<organism evidence="1 2">
    <name type="scientific">Dendrobium chrysotoxum</name>
    <name type="common">Orchid</name>
    <dbReference type="NCBI Taxonomy" id="161865"/>
    <lineage>
        <taxon>Eukaryota</taxon>
        <taxon>Viridiplantae</taxon>
        <taxon>Streptophyta</taxon>
        <taxon>Embryophyta</taxon>
        <taxon>Tracheophyta</taxon>
        <taxon>Spermatophyta</taxon>
        <taxon>Magnoliopsida</taxon>
        <taxon>Liliopsida</taxon>
        <taxon>Asparagales</taxon>
        <taxon>Orchidaceae</taxon>
        <taxon>Epidendroideae</taxon>
        <taxon>Malaxideae</taxon>
        <taxon>Dendrobiinae</taxon>
        <taxon>Dendrobium</taxon>
    </lineage>
</organism>
<keyword evidence="2" id="KW-1185">Reference proteome</keyword>
<dbReference type="AlphaFoldDB" id="A0AAV7G9Z6"/>
<reference evidence="1 2" key="1">
    <citation type="journal article" date="2021" name="Hortic Res">
        <title>Chromosome-scale assembly of the Dendrobium chrysotoxum genome enhances the understanding of orchid evolution.</title>
        <authorList>
            <person name="Zhang Y."/>
            <person name="Zhang G.Q."/>
            <person name="Zhang D."/>
            <person name="Liu X.D."/>
            <person name="Xu X.Y."/>
            <person name="Sun W.H."/>
            <person name="Yu X."/>
            <person name="Zhu X."/>
            <person name="Wang Z.W."/>
            <person name="Zhao X."/>
            <person name="Zhong W.Y."/>
            <person name="Chen H."/>
            <person name="Yin W.L."/>
            <person name="Huang T."/>
            <person name="Niu S.C."/>
            <person name="Liu Z.J."/>
        </authorList>
    </citation>
    <scope>NUCLEOTIDE SEQUENCE [LARGE SCALE GENOMIC DNA]</scope>
    <source>
        <strain evidence="1">Lindl</strain>
    </source>
</reference>
<dbReference type="Gene3D" id="2.40.128.20">
    <property type="match status" value="1"/>
</dbReference>
<gene>
    <name evidence="1" type="ORF">IEQ34_019886</name>
</gene>
<sequence length="151" mass="17525">MQPQLFLSIFLSMESQQVILAVVALELSGPQNFFKLTNALDSRALFKGDESHQRSQMMMMMMRGMTAENFDPVRYFGRWFEEASLERGFAGQGQEDCHCTQGVSFFDVETFSIQVDAFWVHGGRDGYITGIRGKVQCIHWRAWRKLKLIWR</sequence>
<name>A0AAV7G9Z6_DENCH</name>
<comment type="caution">
    <text evidence="1">The sequence shown here is derived from an EMBL/GenBank/DDBJ whole genome shotgun (WGS) entry which is preliminary data.</text>
</comment>
<dbReference type="InterPro" id="IPR012674">
    <property type="entry name" value="Calycin"/>
</dbReference>
<dbReference type="SUPFAM" id="SSF50814">
    <property type="entry name" value="Lipocalins"/>
    <property type="match status" value="1"/>
</dbReference>
<evidence type="ECO:0000313" key="2">
    <source>
        <dbReference type="Proteomes" id="UP000775213"/>
    </source>
</evidence>
<dbReference type="Proteomes" id="UP000775213">
    <property type="component" value="Unassembled WGS sequence"/>
</dbReference>
<dbReference type="EMBL" id="JAGFBR010000017">
    <property type="protein sequence ID" value="KAH0452587.1"/>
    <property type="molecule type" value="Genomic_DNA"/>
</dbReference>
<accession>A0AAV7G9Z6</accession>
<proteinExistence type="predicted"/>